<evidence type="ECO:0000313" key="1">
    <source>
        <dbReference type="EMBL" id="MBM7644506.1"/>
    </source>
</evidence>
<comment type="caution">
    <text evidence="1">The sequence shown here is derived from an EMBL/GenBank/DDBJ whole genome shotgun (WGS) entry which is preliminary data.</text>
</comment>
<dbReference type="InterPro" id="IPR029068">
    <property type="entry name" value="Glyas_Bleomycin-R_OHBP_Dase"/>
</dbReference>
<evidence type="ECO:0008006" key="3">
    <source>
        <dbReference type="Google" id="ProtNLM"/>
    </source>
</evidence>
<protein>
    <recommendedName>
        <fullName evidence="3">Glyoxalase/bleomycin resistance protein/dioxygenase superfamily protein</fullName>
    </recommendedName>
</protein>
<dbReference type="Gene3D" id="3.10.180.10">
    <property type="entry name" value="2,3-Dihydroxybiphenyl 1,2-Dioxygenase, domain 1"/>
    <property type="match status" value="1"/>
</dbReference>
<evidence type="ECO:0000313" key="2">
    <source>
        <dbReference type="Proteomes" id="UP000808914"/>
    </source>
</evidence>
<dbReference type="EMBL" id="JAFBER010000003">
    <property type="protein sequence ID" value="MBM7644506.1"/>
    <property type="molecule type" value="Genomic_DNA"/>
</dbReference>
<gene>
    <name evidence="1" type="ORF">JOD45_000699</name>
</gene>
<dbReference type="Proteomes" id="UP000808914">
    <property type="component" value="Unassembled WGS sequence"/>
</dbReference>
<proteinExistence type="predicted"/>
<name>A0ABS2PWT4_9BACL</name>
<sequence length="44" mass="5280">MFTGVISLPRGLIHHVEINVSDIKKSVEFWDWFLKDLGYRIYQK</sequence>
<reference evidence="1 2" key="1">
    <citation type="submission" date="2021-01" db="EMBL/GenBank/DDBJ databases">
        <title>Genomic Encyclopedia of Type Strains, Phase IV (KMG-IV): sequencing the most valuable type-strain genomes for metagenomic binning, comparative biology and taxonomic classification.</title>
        <authorList>
            <person name="Goeker M."/>
        </authorList>
    </citation>
    <scope>NUCLEOTIDE SEQUENCE [LARGE SCALE GENOMIC DNA]</scope>
    <source>
        <strain evidence="1 2">DSM 28236</strain>
    </source>
</reference>
<keyword evidence="2" id="KW-1185">Reference proteome</keyword>
<accession>A0ABS2PWT4</accession>
<organism evidence="1 2">
    <name type="scientific">Scopulibacillus daqui</name>
    <dbReference type="NCBI Taxonomy" id="1469162"/>
    <lineage>
        <taxon>Bacteria</taxon>
        <taxon>Bacillati</taxon>
        <taxon>Bacillota</taxon>
        <taxon>Bacilli</taxon>
        <taxon>Bacillales</taxon>
        <taxon>Sporolactobacillaceae</taxon>
        <taxon>Scopulibacillus</taxon>
    </lineage>
</organism>